<evidence type="ECO:0000256" key="1">
    <source>
        <dbReference type="ARBA" id="ARBA00023186"/>
    </source>
</evidence>
<feature type="domain" description="DnaJ-related protein N-terminal" evidence="2">
    <location>
        <begin position="22"/>
        <end position="128"/>
    </location>
</feature>
<dbReference type="STRING" id="43658.AT705_12670"/>
<proteinExistence type="predicted"/>
<dbReference type="InterPro" id="IPR021059">
    <property type="entry name" value="DnaJ-related_N"/>
</dbReference>
<evidence type="ECO:0000313" key="4">
    <source>
        <dbReference type="Proteomes" id="UP000305729"/>
    </source>
</evidence>
<dbReference type="Gene3D" id="1.10.287.110">
    <property type="entry name" value="DnaJ domain"/>
    <property type="match status" value="1"/>
</dbReference>
<keyword evidence="1" id="KW-0143">Chaperone</keyword>
<dbReference type="AlphaFoldDB" id="A0A5S3UVB1"/>
<evidence type="ECO:0000313" key="3">
    <source>
        <dbReference type="EMBL" id="QPB81600.1"/>
    </source>
</evidence>
<dbReference type="InterPro" id="IPR036869">
    <property type="entry name" value="J_dom_sf"/>
</dbReference>
<sequence length="209" mass="24580">MFTGGTMLNPLLDATFRIITRERATQLHRLAAALDAEIGLPKLDNDPDKDLFKRNFLLMNALYQLQHEGAEQGYHLQVEAMDIRLTEQPAKSALQTQDPLRDYYLDWRNYDTSKDDVIALLDQFWQRYLKLPQLAPQQHAELIKKWQLPTPYCRRQLSKRWRTLAFAAHPDQQGNNSEFQQLQHEYEQLKHYAKVENSSNSHKTEKSSR</sequence>
<gene>
    <name evidence="3" type="ORF">CWC22_000630</name>
</gene>
<organism evidence="3 4">
    <name type="scientific">Pseudoalteromonas rubra</name>
    <dbReference type="NCBI Taxonomy" id="43658"/>
    <lineage>
        <taxon>Bacteria</taxon>
        <taxon>Pseudomonadati</taxon>
        <taxon>Pseudomonadota</taxon>
        <taxon>Gammaproteobacteria</taxon>
        <taxon>Alteromonadales</taxon>
        <taxon>Pseudoalteromonadaceae</taxon>
        <taxon>Pseudoalteromonas</taxon>
    </lineage>
</organism>
<dbReference type="Proteomes" id="UP000305729">
    <property type="component" value="Chromosome 1"/>
</dbReference>
<reference evidence="3 4" key="1">
    <citation type="submission" date="2019-10" db="EMBL/GenBank/DDBJ databases">
        <title>Pseudoalteromonas rubra S4059.</title>
        <authorList>
            <person name="Paulsen S."/>
            <person name="Wang X."/>
        </authorList>
    </citation>
    <scope>NUCLEOTIDE SEQUENCE [LARGE SCALE GENOMIC DNA]</scope>
    <source>
        <strain evidence="3 4">S4059</strain>
    </source>
</reference>
<evidence type="ECO:0000259" key="2">
    <source>
        <dbReference type="Pfam" id="PF12339"/>
    </source>
</evidence>
<name>A0A5S3UVB1_9GAMM</name>
<dbReference type="SUPFAM" id="SSF46565">
    <property type="entry name" value="Chaperone J-domain"/>
    <property type="match status" value="1"/>
</dbReference>
<dbReference type="EMBL" id="CP045429">
    <property type="protein sequence ID" value="QPB81600.1"/>
    <property type="molecule type" value="Genomic_DNA"/>
</dbReference>
<dbReference type="Pfam" id="PF12339">
    <property type="entry name" value="DNAJ_related"/>
    <property type="match status" value="1"/>
</dbReference>
<dbReference type="OrthoDB" id="581986at2"/>
<protein>
    <submittedName>
        <fullName evidence="3">Molecular chaperone DnaJ</fullName>
    </submittedName>
</protein>
<accession>A0A5S3UVB1</accession>